<protein>
    <submittedName>
        <fullName evidence="2">Uncharacterized protein</fullName>
    </submittedName>
</protein>
<evidence type="ECO:0000256" key="1">
    <source>
        <dbReference type="SAM" id="MobiDB-lite"/>
    </source>
</evidence>
<keyword evidence="3" id="KW-1185">Reference proteome</keyword>
<feature type="region of interest" description="Disordered" evidence="1">
    <location>
        <begin position="9"/>
        <end position="47"/>
    </location>
</feature>
<dbReference type="EMBL" id="RJVU01059915">
    <property type="protein sequence ID" value="ROJ62524.1"/>
    <property type="molecule type" value="Genomic_DNA"/>
</dbReference>
<sequence length="61" mass="6914">MAGVFEVEVDGVEHDHGHGHRDDASQGCHPSREIRNRPVFTGKMTRPVSNQYGTRFVPYFT</sequence>
<evidence type="ECO:0000313" key="3">
    <source>
        <dbReference type="Proteomes" id="UP000281406"/>
    </source>
</evidence>
<accession>A0A3N0XUL7</accession>
<name>A0A3N0XUL7_ANAGA</name>
<feature type="compositionally biased region" description="Basic and acidic residues" evidence="1">
    <location>
        <begin position="11"/>
        <end position="36"/>
    </location>
</feature>
<evidence type="ECO:0000313" key="2">
    <source>
        <dbReference type="EMBL" id="ROJ62524.1"/>
    </source>
</evidence>
<dbReference type="AlphaFoldDB" id="A0A3N0XUL7"/>
<comment type="caution">
    <text evidence="2">The sequence shown here is derived from an EMBL/GenBank/DDBJ whole genome shotgun (WGS) entry which is preliminary data.</text>
</comment>
<reference evidence="2 3" key="1">
    <citation type="submission" date="2018-10" db="EMBL/GenBank/DDBJ databases">
        <title>Genome assembly for a Yunnan-Guizhou Plateau 3E fish, Anabarilius grahami (Regan), and its evolutionary and genetic applications.</title>
        <authorList>
            <person name="Jiang W."/>
        </authorList>
    </citation>
    <scope>NUCLEOTIDE SEQUENCE [LARGE SCALE GENOMIC DNA]</scope>
    <source>
        <strain evidence="2">AG-KIZ</strain>
        <tissue evidence="2">Muscle</tissue>
    </source>
</reference>
<gene>
    <name evidence="2" type="ORF">DPX16_21510</name>
</gene>
<dbReference type="Proteomes" id="UP000281406">
    <property type="component" value="Unassembled WGS sequence"/>
</dbReference>
<proteinExistence type="predicted"/>
<organism evidence="2 3">
    <name type="scientific">Anabarilius grahami</name>
    <name type="common">Kanglang fish</name>
    <name type="synonym">Barilius grahami</name>
    <dbReference type="NCBI Taxonomy" id="495550"/>
    <lineage>
        <taxon>Eukaryota</taxon>
        <taxon>Metazoa</taxon>
        <taxon>Chordata</taxon>
        <taxon>Craniata</taxon>
        <taxon>Vertebrata</taxon>
        <taxon>Euteleostomi</taxon>
        <taxon>Actinopterygii</taxon>
        <taxon>Neopterygii</taxon>
        <taxon>Teleostei</taxon>
        <taxon>Ostariophysi</taxon>
        <taxon>Cypriniformes</taxon>
        <taxon>Xenocyprididae</taxon>
        <taxon>Xenocypridinae</taxon>
        <taxon>Xenocypridinae incertae sedis</taxon>
        <taxon>Anabarilius</taxon>
    </lineage>
</organism>